<dbReference type="PROSITE" id="PS50053">
    <property type="entry name" value="UBIQUITIN_2"/>
    <property type="match status" value="1"/>
</dbReference>
<dbReference type="Gene3D" id="3.10.20.90">
    <property type="entry name" value="Phosphatidylinositol 3-kinase Catalytic Subunit, Chain A, domain 1"/>
    <property type="match status" value="1"/>
</dbReference>
<dbReference type="AlphaFoldDB" id="A0A6C0KDD2"/>
<protein>
    <recommendedName>
        <fullName evidence="1">Ubiquitin-like domain-containing protein</fullName>
    </recommendedName>
</protein>
<evidence type="ECO:0000259" key="1">
    <source>
        <dbReference type="PROSITE" id="PS50053"/>
    </source>
</evidence>
<dbReference type="SUPFAM" id="SSF54236">
    <property type="entry name" value="Ubiquitin-like"/>
    <property type="match status" value="1"/>
</dbReference>
<dbReference type="CDD" id="cd17039">
    <property type="entry name" value="Ubl_ubiquitin_like"/>
    <property type="match status" value="1"/>
</dbReference>
<dbReference type="InterPro" id="IPR000626">
    <property type="entry name" value="Ubiquitin-like_dom"/>
</dbReference>
<name>A0A6C0KDD2_9ZZZZ</name>
<proteinExistence type="predicted"/>
<accession>A0A6C0KDD2</accession>
<dbReference type="Pfam" id="PF00240">
    <property type="entry name" value="ubiquitin"/>
    <property type="match status" value="1"/>
</dbReference>
<reference evidence="2" key="1">
    <citation type="journal article" date="2020" name="Nature">
        <title>Giant virus diversity and host interactions through global metagenomics.</title>
        <authorList>
            <person name="Schulz F."/>
            <person name="Roux S."/>
            <person name="Paez-Espino D."/>
            <person name="Jungbluth S."/>
            <person name="Walsh D.A."/>
            <person name="Denef V.J."/>
            <person name="McMahon K.D."/>
            <person name="Konstantinidis K.T."/>
            <person name="Eloe-Fadrosh E.A."/>
            <person name="Kyrpides N.C."/>
            <person name="Woyke T."/>
        </authorList>
    </citation>
    <scope>NUCLEOTIDE SEQUENCE</scope>
    <source>
        <strain evidence="2">GVMAG-S-3300010158-109</strain>
    </source>
</reference>
<feature type="domain" description="Ubiquitin-like" evidence="1">
    <location>
        <begin position="17"/>
        <end position="65"/>
    </location>
</feature>
<dbReference type="InterPro" id="IPR029071">
    <property type="entry name" value="Ubiquitin-like_domsf"/>
</dbReference>
<evidence type="ECO:0000313" key="2">
    <source>
        <dbReference type="EMBL" id="QHU16025.1"/>
    </source>
</evidence>
<dbReference type="EMBL" id="MN740873">
    <property type="protein sequence ID" value="QHU16025.1"/>
    <property type="molecule type" value="Genomic_DNA"/>
</dbReference>
<sequence>MSYRMIRNASDIEHSGYRVTVKNLAGDTMVLETDPNDTVLHLKQFIAKEKHIEPYRVKLLLQIGKGHIELSNNQVINTDLDFDIFINDQREPPLFTPDVIQQHLDDQPAMGIGRPGLSHYLCLNPGITPQFIIDNIDNQEVLDWHALSSNPGIPLDFIKSTLGTPGYLWVFSAGGGGLSANPNITPEFLVNNIGEDWNWGALSSNPGMTLEFIEETIGTYNWHFFSHVGWANKGGLSGNPNITPGFVRSHLNNQWDWVTLSKNPNMI</sequence>
<organism evidence="2">
    <name type="scientific">viral metagenome</name>
    <dbReference type="NCBI Taxonomy" id="1070528"/>
    <lineage>
        <taxon>unclassified sequences</taxon>
        <taxon>metagenomes</taxon>
        <taxon>organismal metagenomes</taxon>
    </lineage>
</organism>